<evidence type="ECO:0008006" key="3">
    <source>
        <dbReference type="Google" id="ProtNLM"/>
    </source>
</evidence>
<dbReference type="PANTHER" id="PTHR45036">
    <property type="entry name" value="METHYLTRANSFERASE LIKE 7B"/>
    <property type="match status" value="1"/>
</dbReference>
<dbReference type="PANTHER" id="PTHR45036:SF1">
    <property type="entry name" value="METHYLTRANSFERASE LIKE 7A"/>
    <property type="match status" value="1"/>
</dbReference>
<reference evidence="1" key="1">
    <citation type="journal article" date="2020" name="BMC Genomics">
        <title>Correction to: Identification and distribution of gene clusters required for synthesis of sphingolipid metabolism inhibitors in diverse species of the filamentous fungus Fusarium.</title>
        <authorList>
            <person name="Kim H.S."/>
            <person name="Lohmar J.M."/>
            <person name="Busman M."/>
            <person name="Brown D.W."/>
            <person name="Naumann T.A."/>
            <person name="Divon H.H."/>
            <person name="Lysoe E."/>
            <person name="Uhlig S."/>
            <person name="Proctor R.H."/>
        </authorList>
    </citation>
    <scope>NUCLEOTIDE SEQUENCE</scope>
    <source>
        <strain evidence="1">NRRL 20472</strain>
    </source>
</reference>
<dbReference type="AlphaFoldDB" id="A0A8H4TW26"/>
<name>A0A8H4TW26_9HYPO</name>
<reference evidence="1" key="2">
    <citation type="submission" date="2020-05" db="EMBL/GenBank/DDBJ databases">
        <authorList>
            <person name="Kim H.-S."/>
            <person name="Proctor R.H."/>
            <person name="Brown D.W."/>
        </authorList>
    </citation>
    <scope>NUCLEOTIDE SEQUENCE</scope>
    <source>
        <strain evidence="1">NRRL 20472</strain>
    </source>
</reference>
<evidence type="ECO:0000313" key="1">
    <source>
        <dbReference type="EMBL" id="KAF4965097.1"/>
    </source>
</evidence>
<gene>
    <name evidence="1" type="ORF">FSARC_7060</name>
</gene>
<dbReference type="SUPFAM" id="SSF53335">
    <property type="entry name" value="S-adenosyl-L-methionine-dependent methyltransferases"/>
    <property type="match status" value="1"/>
</dbReference>
<evidence type="ECO:0000313" key="2">
    <source>
        <dbReference type="Proteomes" id="UP000622797"/>
    </source>
</evidence>
<dbReference type="CDD" id="cd02440">
    <property type="entry name" value="AdoMet_MTases"/>
    <property type="match status" value="1"/>
</dbReference>
<keyword evidence="2" id="KW-1185">Reference proteome</keyword>
<protein>
    <recommendedName>
        <fullName evidence="3">Phospholipid methyltransferase</fullName>
    </recommendedName>
</protein>
<accession>A0A8H4TW26</accession>
<dbReference type="OrthoDB" id="540004at2759"/>
<organism evidence="1 2">
    <name type="scientific">Fusarium sarcochroum</name>
    <dbReference type="NCBI Taxonomy" id="1208366"/>
    <lineage>
        <taxon>Eukaryota</taxon>
        <taxon>Fungi</taxon>
        <taxon>Dikarya</taxon>
        <taxon>Ascomycota</taxon>
        <taxon>Pezizomycotina</taxon>
        <taxon>Sordariomycetes</taxon>
        <taxon>Hypocreomycetidae</taxon>
        <taxon>Hypocreales</taxon>
        <taxon>Nectriaceae</taxon>
        <taxon>Fusarium</taxon>
        <taxon>Fusarium lateritium species complex</taxon>
    </lineage>
</organism>
<comment type="caution">
    <text evidence="1">The sequence shown here is derived from an EMBL/GenBank/DDBJ whole genome shotgun (WGS) entry which is preliminary data.</text>
</comment>
<proteinExistence type="predicted"/>
<dbReference type="Proteomes" id="UP000622797">
    <property type="component" value="Unassembled WGS sequence"/>
</dbReference>
<dbReference type="Gene3D" id="3.40.50.150">
    <property type="entry name" value="Vaccinia Virus protein VP39"/>
    <property type="match status" value="1"/>
</dbReference>
<dbReference type="InterPro" id="IPR029063">
    <property type="entry name" value="SAM-dependent_MTases_sf"/>
</dbReference>
<dbReference type="InterPro" id="IPR052356">
    <property type="entry name" value="Thiol_S-MT"/>
</dbReference>
<dbReference type="EMBL" id="JABEXW010000372">
    <property type="protein sequence ID" value="KAF4965097.1"/>
    <property type="molecule type" value="Genomic_DNA"/>
</dbReference>
<sequence>MAIFATLKELFEALTGPYLFMSIAMRFLPGTIFEVIGNRDFRTLFSPSHFKDVWFGNFWAFIGPQVKANAETRVIPLLEGRVCNGQMGEEVTGEPINGVVLEIGAGTGMWADVFAKVNGGVSNEGDAEGEGEGEVRRRKGGNGLTRVYGIEPNPKSSATLRRRVKEIGLDGVYEVVPVGIESLNDPKAWDGRIEPGSVDCIVTILCLCSIPEPEKNIKLLYESLKKGGRWYAYEHVRIDENRGFFLRAYQRLTGLVWSQVMGSCRICRSTGKTLREAGPWEKIDLAPPAAEARFAMLPHVLGTLTK</sequence>
<dbReference type="Pfam" id="PF13489">
    <property type="entry name" value="Methyltransf_23"/>
    <property type="match status" value="1"/>
</dbReference>